<accession>A0A0D1ZSM2</accession>
<feature type="binding site" evidence="2">
    <location>
        <position position="103"/>
    </location>
    <ligand>
        <name>FAD</name>
        <dbReference type="ChEBI" id="CHEBI:57692"/>
    </ligand>
</feature>
<dbReference type="Gene3D" id="3.30.560.10">
    <property type="entry name" value="Glucose Oxidase, domain 3"/>
    <property type="match status" value="1"/>
</dbReference>
<protein>
    <recommendedName>
        <fullName evidence="3">Glucose-methanol-choline oxidoreductase N-terminal domain-containing protein</fullName>
    </recommendedName>
</protein>
<reference evidence="4 5" key="1">
    <citation type="submission" date="2015-01" db="EMBL/GenBank/DDBJ databases">
        <title>The Genome Sequence of Cladophialophora immunda CBS83496.</title>
        <authorList>
            <consortium name="The Broad Institute Genomics Platform"/>
            <person name="Cuomo C."/>
            <person name="de Hoog S."/>
            <person name="Gorbushina A."/>
            <person name="Stielow B."/>
            <person name="Teixiera M."/>
            <person name="Abouelleil A."/>
            <person name="Chapman S.B."/>
            <person name="Priest M."/>
            <person name="Young S.K."/>
            <person name="Wortman J."/>
            <person name="Nusbaum C."/>
            <person name="Birren B."/>
        </authorList>
    </citation>
    <scope>NUCLEOTIDE SEQUENCE [LARGE SCALE GENOMIC DNA]</scope>
    <source>
        <strain evidence="4 5">CBS 83496</strain>
    </source>
</reference>
<dbReference type="PANTHER" id="PTHR11552">
    <property type="entry name" value="GLUCOSE-METHANOL-CHOLINE GMC OXIDOREDUCTASE"/>
    <property type="match status" value="1"/>
</dbReference>
<dbReference type="RefSeq" id="XP_016251242.1">
    <property type="nucleotide sequence ID" value="XM_016389340.1"/>
</dbReference>
<dbReference type="InterPro" id="IPR036188">
    <property type="entry name" value="FAD/NAD-bd_sf"/>
</dbReference>
<keyword evidence="2" id="KW-0285">Flavoprotein</keyword>
<dbReference type="HOGENOM" id="CLU_002865_6_0_1"/>
<gene>
    <name evidence="4" type="ORF">PV07_02710</name>
</gene>
<dbReference type="Gene3D" id="3.50.50.60">
    <property type="entry name" value="FAD/NAD(P)-binding domain"/>
    <property type="match status" value="1"/>
</dbReference>
<feature type="binding site" evidence="2">
    <location>
        <position position="246"/>
    </location>
    <ligand>
        <name>FAD</name>
        <dbReference type="ChEBI" id="CHEBI:57692"/>
    </ligand>
</feature>
<keyword evidence="2" id="KW-0274">FAD</keyword>
<dbReference type="PANTHER" id="PTHR11552:SF210">
    <property type="entry name" value="GLUCOSE-METHANOL-CHOLINE OXIDOREDUCTASE N-TERMINAL DOMAIN-CONTAINING PROTEIN-RELATED"/>
    <property type="match status" value="1"/>
</dbReference>
<dbReference type="GO" id="GO:0050660">
    <property type="term" value="F:flavin adenine dinucleotide binding"/>
    <property type="evidence" value="ECO:0007669"/>
    <property type="project" value="InterPro"/>
</dbReference>
<dbReference type="SUPFAM" id="SSF54373">
    <property type="entry name" value="FAD-linked reductases, C-terminal domain"/>
    <property type="match status" value="1"/>
</dbReference>
<dbReference type="Proteomes" id="UP000054466">
    <property type="component" value="Unassembled WGS sequence"/>
</dbReference>
<dbReference type="SUPFAM" id="SSF51905">
    <property type="entry name" value="FAD/NAD(P)-binding domain"/>
    <property type="match status" value="1"/>
</dbReference>
<dbReference type="Pfam" id="PF05199">
    <property type="entry name" value="GMC_oxred_C"/>
    <property type="match status" value="1"/>
</dbReference>
<sequence length="613" mass="65455">MSSESSVFCSVDEFVVVPFDFIIAGGGTAGLVLAARLSENVAFRVGVLEAGENKLDDPLVNIPTLYMQGANNPDYDWVLKSVPQKHANNLEYALPRGKMLGGTSASNQSLWMRGTRADYDELAAMVGSDEWSWDGLLPYFQKHERLNAQDAPLYPSDTHGTAGLIHTSANRSQVPIEKDFLETCREVAGFDATSDDPTTANRDNFFNALSTVDRSERPGTRSYSASAYIASNLGRANLKILTGATVESVRFDTSDHDPTADGVHFWHGGKRYTAAAKREVIICAGTYKTPQILELSGIGDPGVLRAAGVDCLIANKLVGANLQDHHAVAISFELAPGGFSIDAFVTPEVVKPLMELYQKTGTGPLANPPSGMGYLSYAALAGPEELQATLDAVASAKGIEAPLSDAQQQRVIKKLQDRHAAAIQLLFIPASINTEKGLTDQSQFLAPLSTETNHVSVVAASQYPLSRGSVHITGRDAQAPPAIDNAFLAHPADVAVLRAVLPFLNAVSLAPRVRPQLHPRYSFAAKVGLGDRAAEEAFVRRNVGTEHHPIGTAAMGDVVDARLRVLGARRLRVVDASVLPVHISGNPMATIYAVAEKAADIIKAAHASEEVGL</sequence>
<comment type="similarity">
    <text evidence="1">Belongs to the GMC oxidoreductase family.</text>
</comment>
<dbReference type="InterPro" id="IPR012132">
    <property type="entry name" value="GMC_OxRdtase"/>
</dbReference>
<dbReference type="EMBL" id="KN847041">
    <property type="protein sequence ID" value="KIW31026.1"/>
    <property type="molecule type" value="Genomic_DNA"/>
</dbReference>
<feature type="domain" description="Glucose-methanol-choline oxidoreductase N-terminal" evidence="3">
    <location>
        <begin position="285"/>
        <end position="299"/>
    </location>
</feature>
<dbReference type="STRING" id="569365.A0A0D1ZSM2"/>
<name>A0A0D1ZSM2_9EURO</name>
<dbReference type="PIRSF" id="PIRSF000137">
    <property type="entry name" value="Alcohol_oxidase"/>
    <property type="match status" value="1"/>
</dbReference>
<evidence type="ECO:0000256" key="2">
    <source>
        <dbReference type="PIRSR" id="PIRSR000137-2"/>
    </source>
</evidence>
<evidence type="ECO:0000256" key="1">
    <source>
        <dbReference type="ARBA" id="ARBA00010790"/>
    </source>
</evidence>
<dbReference type="InterPro" id="IPR007867">
    <property type="entry name" value="GMC_OxRtase_C"/>
</dbReference>
<evidence type="ECO:0000313" key="5">
    <source>
        <dbReference type="Proteomes" id="UP000054466"/>
    </source>
</evidence>
<evidence type="ECO:0000313" key="4">
    <source>
        <dbReference type="EMBL" id="KIW31026.1"/>
    </source>
</evidence>
<evidence type="ECO:0000259" key="3">
    <source>
        <dbReference type="PROSITE" id="PS00624"/>
    </source>
</evidence>
<dbReference type="PROSITE" id="PS00624">
    <property type="entry name" value="GMC_OXRED_2"/>
    <property type="match status" value="1"/>
</dbReference>
<dbReference type="GO" id="GO:0016614">
    <property type="term" value="F:oxidoreductase activity, acting on CH-OH group of donors"/>
    <property type="evidence" value="ECO:0007669"/>
    <property type="project" value="InterPro"/>
</dbReference>
<organism evidence="4 5">
    <name type="scientific">Cladophialophora immunda</name>
    <dbReference type="NCBI Taxonomy" id="569365"/>
    <lineage>
        <taxon>Eukaryota</taxon>
        <taxon>Fungi</taxon>
        <taxon>Dikarya</taxon>
        <taxon>Ascomycota</taxon>
        <taxon>Pezizomycotina</taxon>
        <taxon>Eurotiomycetes</taxon>
        <taxon>Chaetothyriomycetidae</taxon>
        <taxon>Chaetothyriales</taxon>
        <taxon>Herpotrichiellaceae</taxon>
        <taxon>Cladophialophora</taxon>
    </lineage>
</organism>
<keyword evidence="5" id="KW-1185">Reference proteome</keyword>
<comment type="cofactor">
    <cofactor evidence="2">
        <name>FAD</name>
        <dbReference type="ChEBI" id="CHEBI:57692"/>
    </cofactor>
</comment>
<dbReference type="Pfam" id="PF00732">
    <property type="entry name" value="GMC_oxred_N"/>
    <property type="match status" value="1"/>
</dbReference>
<proteinExistence type="inferred from homology"/>
<dbReference type="VEuPathDB" id="FungiDB:PV07_02710"/>
<dbReference type="InterPro" id="IPR000172">
    <property type="entry name" value="GMC_OxRdtase_N"/>
</dbReference>
<dbReference type="OrthoDB" id="269227at2759"/>
<dbReference type="GeneID" id="27341904"/>
<dbReference type="AlphaFoldDB" id="A0A0D1ZSM2"/>